<dbReference type="InterPro" id="IPR017972">
    <property type="entry name" value="Cyt_P450_CS"/>
</dbReference>
<dbReference type="InterPro" id="IPR001128">
    <property type="entry name" value="Cyt_P450"/>
</dbReference>
<evidence type="ECO:0000313" key="5">
    <source>
        <dbReference type="Proteomes" id="UP001500266"/>
    </source>
</evidence>
<organism evidence="4 5">
    <name type="scientific">Actinomadura keratinilytica</name>
    <dbReference type="NCBI Taxonomy" id="547461"/>
    <lineage>
        <taxon>Bacteria</taxon>
        <taxon>Bacillati</taxon>
        <taxon>Actinomycetota</taxon>
        <taxon>Actinomycetes</taxon>
        <taxon>Streptosporangiales</taxon>
        <taxon>Thermomonosporaceae</taxon>
        <taxon>Actinomadura</taxon>
    </lineage>
</organism>
<evidence type="ECO:0000313" key="4">
    <source>
        <dbReference type="EMBL" id="GAA4142165.1"/>
    </source>
</evidence>
<feature type="compositionally biased region" description="Basic and acidic residues" evidence="3">
    <location>
        <begin position="1"/>
        <end position="10"/>
    </location>
</feature>
<evidence type="ECO:0000256" key="1">
    <source>
        <dbReference type="ARBA" id="ARBA00010617"/>
    </source>
</evidence>
<gene>
    <name evidence="4" type="ORF">GCM10022416_30850</name>
</gene>
<proteinExistence type="inferred from homology"/>
<keyword evidence="2" id="KW-0560">Oxidoreductase</keyword>
<protein>
    <submittedName>
        <fullName evidence="4">Cytochrome P450</fullName>
    </submittedName>
</protein>
<keyword evidence="5" id="KW-1185">Reference proteome</keyword>
<dbReference type="PRINTS" id="PR00385">
    <property type="entry name" value="P450"/>
</dbReference>
<dbReference type="SUPFAM" id="SSF48264">
    <property type="entry name" value="Cytochrome P450"/>
    <property type="match status" value="1"/>
</dbReference>
<keyword evidence="2" id="KW-0408">Iron</keyword>
<dbReference type="PROSITE" id="PS00086">
    <property type="entry name" value="CYTOCHROME_P450"/>
    <property type="match status" value="1"/>
</dbReference>
<evidence type="ECO:0000256" key="2">
    <source>
        <dbReference type="RuleBase" id="RU000461"/>
    </source>
</evidence>
<comment type="similarity">
    <text evidence="1 2">Belongs to the cytochrome P450 family.</text>
</comment>
<dbReference type="PANTHER" id="PTHR46696:SF6">
    <property type="entry name" value="P450, PUTATIVE (EUROFUNG)-RELATED"/>
    <property type="match status" value="1"/>
</dbReference>
<sequence length="414" mass="46874">MSETRQRTGPDDDAPGARTVRGCPVSHTEYGEDSELYGHYALLDAEREAARFHFNDTRPRGFWMLQRYDDVLEGFQNHAVWTTRVRSALNPEPGIALLPQDLNGKEHAKLRRVLNPFFSPAAVRRMEPLAHRRCVELVEEVRPKGGCDFVAEFAIRYPTDLFLSLLGLPVADGEFFLPWSETLFAGFFGGDPEAAAEARRNILEYFDRAVNERRAAPRDPAEDMVTRLVQARIDGEPLSQEDILTVCMTLMLAGLDTTRSALGFIFTHLARHEEDRRRIIAEPELAPAAVEEFLRMYPLVIQAGREVQEPQDFHGLPLEKGDVVWLGIASANRDPRKFPDPDRFILGREGVNQNLAFGAGPHRCLGMHLARLELAVVLREWHARIPDYRIRPGVPLTERGGQLTMPTLPLEWEV</sequence>
<dbReference type="EMBL" id="BAABDO010000040">
    <property type="protein sequence ID" value="GAA4142165.1"/>
    <property type="molecule type" value="Genomic_DNA"/>
</dbReference>
<dbReference type="Proteomes" id="UP001500266">
    <property type="component" value="Unassembled WGS sequence"/>
</dbReference>
<name>A0ABP7YVT1_9ACTN</name>
<evidence type="ECO:0000256" key="3">
    <source>
        <dbReference type="SAM" id="MobiDB-lite"/>
    </source>
</evidence>
<dbReference type="Gene3D" id="1.10.630.10">
    <property type="entry name" value="Cytochrome P450"/>
    <property type="match status" value="1"/>
</dbReference>
<feature type="region of interest" description="Disordered" evidence="3">
    <location>
        <begin position="1"/>
        <end position="25"/>
    </location>
</feature>
<accession>A0ABP7YVT1</accession>
<dbReference type="RefSeq" id="WP_345021926.1">
    <property type="nucleotide sequence ID" value="NZ_BAABDO010000040.1"/>
</dbReference>
<dbReference type="PANTHER" id="PTHR46696">
    <property type="entry name" value="P450, PUTATIVE (EUROFUNG)-RELATED"/>
    <property type="match status" value="1"/>
</dbReference>
<dbReference type="InterPro" id="IPR036396">
    <property type="entry name" value="Cyt_P450_sf"/>
</dbReference>
<keyword evidence="2" id="KW-0503">Monooxygenase</keyword>
<comment type="caution">
    <text evidence="4">The sequence shown here is derived from an EMBL/GenBank/DDBJ whole genome shotgun (WGS) entry which is preliminary data.</text>
</comment>
<keyword evidence="2" id="KW-0479">Metal-binding</keyword>
<dbReference type="Pfam" id="PF00067">
    <property type="entry name" value="p450"/>
    <property type="match status" value="1"/>
</dbReference>
<dbReference type="PRINTS" id="PR00359">
    <property type="entry name" value="BP450"/>
</dbReference>
<dbReference type="CDD" id="cd11035">
    <property type="entry name" value="P450cam-like"/>
    <property type="match status" value="1"/>
</dbReference>
<dbReference type="InterPro" id="IPR002397">
    <property type="entry name" value="Cyt_P450_B"/>
</dbReference>
<keyword evidence="2" id="KW-0349">Heme</keyword>
<reference evidence="5" key="1">
    <citation type="journal article" date="2019" name="Int. J. Syst. Evol. Microbiol.">
        <title>The Global Catalogue of Microorganisms (GCM) 10K type strain sequencing project: providing services to taxonomists for standard genome sequencing and annotation.</title>
        <authorList>
            <consortium name="The Broad Institute Genomics Platform"/>
            <consortium name="The Broad Institute Genome Sequencing Center for Infectious Disease"/>
            <person name="Wu L."/>
            <person name="Ma J."/>
        </authorList>
    </citation>
    <scope>NUCLEOTIDE SEQUENCE [LARGE SCALE GENOMIC DNA]</scope>
    <source>
        <strain evidence="5">JCM 17316</strain>
    </source>
</reference>